<evidence type="ECO:0000256" key="9">
    <source>
        <dbReference type="ARBA" id="ARBA00023102"/>
    </source>
</evidence>
<evidence type="ECO:0000313" key="14">
    <source>
        <dbReference type="Proteomes" id="UP000001037"/>
    </source>
</evidence>
<evidence type="ECO:0000256" key="6">
    <source>
        <dbReference type="ARBA" id="ARBA00018464"/>
    </source>
</evidence>
<dbReference type="OrthoDB" id="52866at2157"/>
<dbReference type="InterPro" id="IPR044524">
    <property type="entry name" value="Isoase_HisA-like"/>
</dbReference>
<dbReference type="GO" id="GO:0000162">
    <property type="term" value="P:L-tryptophan biosynthetic process"/>
    <property type="evidence" value="ECO:0007669"/>
    <property type="project" value="TreeGrafter"/>
</dbReference>
<dbReference type="eggNOG" id="arCOG00618">
    <property type="taxonomic scope" value="Archaea"/>
</dbReference>
<gene>
    <name evidence="11" type="primary">hisA</name>
    <name evidence="13" type="ordered locus">Pyrfu_1450</name>
</gene>
<proteinExistence type="inferred from homology"/>
<evidence type="ECO:0000256" key="7">
    <source>
        <dbReference type="ARBA" id="ARBA00022490"/>
    </source>
</evidence>
<dbReference type="AlphaFoldDB" id="G0EH84"/>
<dbReference type="GeneID" id="11138637"/>
<dbReference type="GO" id="GO:0000105">
    <property type="term" value="P:L-histidine biosynthetic process"/>
    <property type="evidence" value="ECO:0007669"/>
    <property type="project" value="UniProtKB-UniRule"/>
</dbReference>
<comment type="similarity">
    <text evidence="4 11 12">Belongs to the HisA/HisF family.</text>
</comment>
<keyword evidence="8 11" id="KW-0028">Amino-acid biosynthesis</keyword>
<dbReference type="GO" id="GO:0005737">
    <property type="term" value="C:cytoplasm"/>
    <property type="evidence" value="ECO:0007669"/>
    <property type="project" value="UniProtKB-SubCell"/>
</dbReference>
<keyword evidence="14" id="KW-1185">Reference proteome</keyword>
<evidence type="ECO:0000256" key="8">
    <source>
        <dbReference type="ARBA" id="ARBA00022605"/>
    </source>
</evidence>
<dbReference type="SUPFAM" id="SSF51366">
    <property type="entry name" value="Ribulose-phoshate binding barrel"/>
    <property type="match status" value="1"/>
</dbReference>
<evidence type="ECO:0000256" key="5">
    <source>
        <dbReference type="ARBA" id="ARBA00012550"/>
    </source>
</evidence>
<dbReference type="Proteomes" id="UP000001037">
    <property type="component" value="Chromosome"/>
</dbReference>
<organism evidence="13 14">
    <name type="scientific">Pyrolobus fumarii (strain DSM 11204 / 1A)</name>
    <dbReference type="NCBI Taxonomy" id="694429"/>
    <lineage>
        <taxon>Archaea</taxon>
        <taxon>Thermoproteota</taxon>
        <taxon>Thermoprotei</taxon>
        <taxon>Desulfurococcales</taxon>
        <taxon>Pyrodictiaceae</taxon>
        <taxon>Pyrolobus</taxon>
    </lineage>
</organism>
<accession>G0EH84</accession>
<dbReference type="Gene3D" id="3.20.20.70">
    <property type="entry name" value="Aldolase class I"/>
    <property type="match status" value="1"/>
</dbReference>
<dbReference type="HOGENOM" id="CLU_048577_1_2_2"/>
<dbReference type="UniPathway" id="UPA00031">
    <property type="reaction ID" value="UER00009"/>
</dbReference>
<evidence type="ECO:0000256" key="4">
    <source>
        <dbReference type="ARBA" id="ARBA00009667"/>
    </source>
</evidence>
<dbReference type="InterPro" id="IPR023016">
    <property type="entry name" value="HisA/PriA"/>
</dbReference>
<keyword evidence="9 11" id="KW-0368">Histidine biosynthesis</keyword>
<evidence type="ECO:0000256" key="11">
    <source>
        <dbReference type="HAMAP-Rule" id="MF_01014"/>
    </source>
</evidence>
<keyword evidence="7 11" id="KW-0963">Cytoplasm</keyword>
<feature type="active site" description="Proton donor" evidence="11">
    <location>
        <position position="126"/>
    </location>
</feature>
<reference evidence="13 14" key="1">
    <citation type="journal article" date="2011" name="Stand. Genomic Sci.">
        <title>Complete genome sequence of the hyperthermophilic chemolithoautotroph Pyrolobus fumarii type strain (1A).</title>
        <authorList>
            <person name="Anderson I."/>
            <person name="Goker M."/>
            <person name="Nolan M."/>
            <person name="Lucas S."/>
            <person name="Hammon N."/>
            <person name="Deshpande S."/>
            <person name="Cheng J.F."/>
            <person name="Tapia R."/>
            <person name="Han C."/>
            <person name="Goodwin L."/>
            <person name="Pitluck S."/>
            <person name="Huntemann M."/>
            <person name="Liolios K."/>
            <person name="Ivanova N."/>
            <person name="Pagani I."/>
            <person name="Mavromatis K."/>
            <person name="Ovchinikova G."/>
            <person name="Pati A."/>
            <person name="Chen A."/>
            <person name="Palaniappan K."/>
            <person name="Land M."/>
            <person name="Hauser L."/>
            <person name="Brambilla E.M."/>
            <person name="Huber H."/>
            <person name="Yasawong M."/>
            <person name="Rohde M."/>
            <person name="Spring S."/>
            <person name="Abt B."/>
            <person name="Sikorski J."/>
            <person name="Wirth R."/>
            <person name="Detter J.C."/>
            <person name="Woyke T."/>
            <person name="Bristow J."/>
            <person name="Eisen J.A."/>
            <person name="Markowitz V."/>
            <person name="Hugenholtz P."/>
            <person name="Kyrpides N.C."/>
            <person name="Klenk H.P."/>
            <person name="Lapidus A."/>
        </authorList>
    </citation>
    <scope>NUCLEOTIDE SEQUENCE [LARGE SCALE GENOMIC DNA]</scope>
    <source>
        <strain evidence="14">DSM 11204 / 1A</strain>
    </source>
</reference>
<evidence type="ECO:0000313" key="13">
    <source>
        <dbReference type="EMBL" id="AEM39308.1"/>
    </source>
</evidence>
<dbReference type="PANTHER" id="PTHR43090:SF2">
    <property type="entry name" value="1-(5-PHOSPHORIBOSYL)-5-[(5-PHOSPHORIBOSYLAMINO)METHYLIDENEAMINO] IMIDAZOLE-4-CARBOXAMIDE ISOMERASE"/>
    <property type="match status" value="1"/>
</dbReference>
<dbReference type="PANTHER" id="PTHR43090">
    <property type="entry name" value="1-(5-PHOSPHORIBOSYL)-5-[(5-PHOSPHORIBOSYLAMINO)METHYLIDENEAMINO] IMIDAZOLE-4-CARBOXAMIDE ISOMERASE"/>
    <property type="match status" value="1"/>
</dbReference>
<dbReference type="Pfam" id="PF00977">
    <property type="entry name" value="His_biosynth"/>
    <property type="match status" value="1"/>
</dbReference>
<dbReference type="InParanoid" id="G0EH84"/>
<evidence type="ECO:0000256" key="1">
    <source>
        <dbReference type="ARBA" id="ARBA00000901"/>
    </source>
</evidence>
<dbReference type="EC" id="5.3.1.16" evidence="5 11"/>
<name>G0EH84_PYRF1</name>
<evidence type="ECO:0000256" key="10">
    <source>
        <dbReference type="ARBA" id="ARBA00023235"/>
    </source>
</evidence>
<dbReference type="InterPro" id="IPR006062">
    <property type="entry name" value="His_biosynth"/>
</dbReference>
<protein>
    <recommendedName>
        <fullName evidence="6 11">1-(5-phosphoribosyl)-5-[(5-phosphoribosylamino)methylideneamino] imidazole-4-carboxamide isomerase</fullName>
        <ecNumber evidence="5 11">5.3.1.16</ecNumber>
    </recommendedName>
    <alternativeName>
        <fullName evidence="11">Phosphoribosylformimino-5-aminoimidazole carboxamide ribotide isomerase</fullName>
    </alternativeName>
</protein>
<sequence length="235" mass="25421">MPSLDLEAGRVVKRVEGVKGTGLVVGSPLEVAKRLWEKGVEWLHVVDLDGAEAGKPVNVGIAESLVRMGFHVQYGGGIRAKEHVELLLDKIGVERVVIGTLVHRNPRLVEDVVEEYGGDRIVAALDAKWGMVVIEGWRKEAKSLRDMLDLVYGLGVRQILYTSVEREGKLTGADLERVAWLRGVWPYGLQYAGGIATIDDILGLAELGVDAAILGMAFHAGLLDVVEASVLAARV</sequence>
<dbReference type="InterPro" id="IPR011060">
    <property type="entry name" value="RibuloseP-bd_barrel"/>
</dbReference>
<dbReference type="RefSeq" id="WP_014026985.1">
    <property type="nucleotide sequence ID" value="NC_015931.1"/>
</dbReference>
<feature type="active site" description="Proton acceptor" evidence="11">
    <location>
        <position position="5"/>
    </location>
</feature>
<comment type="subcellular location">
    <subcellularLocation>
        <location evidence="2 11">Cytoplasm</location>
    </subcellularLocation>
</comment>
<evidence type="ECO:0000256" key="2">
    <source>
        <dbReference type="ARBA" id="ARBA00004496"/>
    </source>
</evidence>
<comment type="pathway">
    <text evidence="3 11">Amino-acid biosynthesis; L-histidine biosynthesis; L-histidine from 5-phospho-alpha-D-ribose 1-diphosphate: step 4/9.</text>
</comment>
<keyword evidence="10 11" id="KW-0413">Isomerase</keyword>
<dbReference type="KEGG" id="pfm:Pyrfu_1450"/>
<dbReference type="HAMAP" id="MF_01014">
    <property type="entry name" value="HisA"/>
    <property type="match status" value="1"/>
</dbReference>
<dbReference type="STRING" id="694429.Pyrfu_1450"/>
<dbReference type="CDD" id="cd04732">
    <property type="entry name" value="HisA"/>
    <property type="match status" value="1"/>
</dbReference>
<dbReference type="InterPro" id="IPR013785">
    <property type="entry name" value="Aldolase_TIM"/>
</dbReference>
<comment type="catalytic activity">
    <reaction evidence="1 11">
        <text>1-(5-phospho-beta-D-ribosyl)-5-[(5-phospho-beta-D-ribosylamino)methylideneamino]imidazole-4-carboxamide = 5-[(5-phospho-1-deoxy-D-ribulos-1-ylimino)methylamino]-1-(5-phospho-beta-D-ribosyl)imidazole-4-carboxamide</text>
        <dbReference type="Rhea" id="RHEA:15469"/>
        <dbReference type="ChEBI" id="CHEBI:58435"/>
        <dbReference type="ChEBI" id="CHEBI:58525"/>
        <dbReference type="EC" id="5.3.1.16"/>
    </reaction>
</comment>
<evidence type="ECO:0000256" key="12">
    <source>
        <dbReference type="RuleBase" id="RU003657"/>
    </source>
</evidence>
<dbReference type="FunCoup" id="G0EH84">
    <property type="interactions" value="67"/>
</dbReference>
<dbReference type="EMBL" id="CP002838">
    <property type="protein sequence ID" value="AEM39308.1"/>
    <property type="molecule type" value="Genomic_DNA"/>
</dbReference>
<evidence type="ECO:0000256" key="3">
    <source>
        <dbReference type="ARBA" id="ARBA00005133"/>
    </source>
</evidence>
<dbReference type="GO" id="GO:0003949">
    <property type="term" value="F:1-(5-phosphoribosyl)-5-[(5-phosphoribosylamino)methylideneamino]imidazole-4-carboxamide isomerase activity"/>
    <property type="evidence" value="ECO:0007669"/>
    <property type="project" value="UniProtKB-UniRule"/>
</dbReference>